<reference evidence="1 2" key="1">
    <citation type="submission" date="2018-02" db="EMBL/GenBank/DDBJ databases">
        <title>Draft Genome of Achromobacter spanius stain 6.</title>
        <authorList>
            <person name="Gunasekera T.S."/>
            <person name="Radwan O."/>
            <person name="Ruiz O.N."/>
        </authorList>
    </citation>
    <scope>NUCLEOTIDE SEQUENCE [LARGE SCALE GENOMIC DNA]</scope>
    <source>
        <strain evidence="1 2">6</strain>
    </source>
</reference>
<accession>A0A2S5GRT6</accession>
<name>A0A2S5GRT6_9BURK</name>
<organism evidence="1 2">
    <name type="scientific">Achromobacter spanius</name>
    <dbReference type="NCBI Taxonomy" id="217203"/>
    <lineage>
        <taxon>Bacteria</taxon>
        <taxon>Pseudomonadati</taxon>
        <taxon>Pseudomonadota</taxon>
        <taxon>Betaproteobacteria</taxon>
        <taxon>Burkholderiales</taxon>
        <taxon>Alcaligenaceae</taxon>
        <taxon>Achromobacter</taxon>
    </lineage>
</organism>
<protein>
    <submittedName>
        <fullName evidence="1">Uncharacterized protein</fullName>
    </submittedName>
</protein>
<sequence>MEHSVITQYRGYVLSVRAIPLRALEKPGALPAGFISLVQVVRCTDILVDWCMPCPHTPWETPAEALREGTQYLQRLINTGAIGLGAPMLQ</sequence>
<gene>
    <name evidence="1" type="ORF">C4E15_12665</name>
</gene>
<dbReference type="OrthoDB" id="9032887at2"/>
<evidence type="ECO:0000313" key="1">
    <source>
        <dbReference type="EMBL" id="PPA75648.1"/>
    </source>
</evidence>
<comment type="caution">
    <text evidence="1">The sequence shown here is derived from an EMBL/GenBank/DDBJ whole genome shotgun (WGS) entry which is preliminary data.</text>
</comment>
<dbReference type="Proteomes" id="UP000239990">
    <property type="component" value="Unassembled WGS sequence"/>
</dbReference>
<evidence type="ECO:0000313" key="2">
    <source>
        <dbReference type="Proteomes" id="UP000239990"/>
    </source>
</evidence>
<dbReference type="AlphaFoldDB" id="A0A2S5GRT6"/>
<dbReference type="EMBL" id="PREU01000005">
    <property type="protein sequence ID" value="PPA75648.1"/>
    <property type="molecule type" value="Genomic_DNA"/>
</dbReference>
<dbReference type="RefSeq" id="WP_104143743.1">
    <property type="nucleotide sequence ID" value="NZ_PREU01000005.1"/>
</dbReference>
<proteinExistence type="predicted"/>